<dbReference type="EMBL" id="JRQD01000005">
    <property type="protein sequence ID" value="KGM06211.1"/>
    <property type="molecule type" value="Genomic_DNA"/>
</dbReference>
<dbReference type="Pfam" id="PF11333">
    <property type="entry name" value="DUF3135"/>
    <property type="match status" value="1"/>
</dbReference>
<accession>A0A0A0BE50</accession>
<dbReference type="RefSeq" id="WP_036314908.1">
    <property type="nucleotide sequence ID" value="NZ_JRQD01000005.1"/>
</dbReference>
<dbReference type="Proteomes" id="UP000029999">
    <property type="component" value="Unassembled WGS sequence"/>
</dbReference>
<dbReference type="STRING" id="392484.LP43_2084"/>
<organism evidence="1 2">
    <name type="scientific">Methylophaga thiooxydans</name>
    <dbReference type="NCBI Taxonomy" id="392484"/>
    <lineage>
        <taxon>Bacteria</taxon>
        <taxon>Pseudomonadati</taxon>
        <taxon>Pseudomonadota</taxon>
        <taxon>Gammaproteobacteria</taxon>
        <taxon>Thiotrichales</taxon>
        <taxon>Piscirickettsiaceae</taxon>
        <taxon>Methylophaga</taxon>
    </lineage>
</organism>
<proteinExistence type="predicted"/>
<dbReference type="AlphaFoldDB" id="A0A0A0BE50"/>
<gene>
    <name evidence="1" type="ORF">LP43_2084</name>
</gene>
<evidence type="ECO:0000313" key="2">
    <source>
        <dbReference type="Proteomes" id="UP000029999"/>
    </source>
</evidence>
<reference evidence="1 2" key="1">
    <citation type="submission" date="2014-09" db="EMBL/GenBank/DDBJ databases">
        <authorList>
            <person name="Grob C."/>
            <person name="Taubert M."/>
            <person name="Howat A.M."/>
            <person name="Burns O.J."/>
            <person name="Dixon J.L."/>
            <person name="Chen Y."/>
            <person name="Murrell J.C."/>
        </authorList>
    </citation>
    <scope>NUCLEOTIDE SEQUENCE [LARGE SCALE GENOMIC DNA]</scope>
    <source>
        <strain evidence="1">L4</strain>
    </source>
</reference>
<protein>
    <recommendedName>
        <fullName evidence="3">DUF3135 domain-containing protein</fullName>
    </recommendedName>
</protein>
<evidence type="ECO:0000313" key="1">
    <source>
        <dbReference type="EMBL" id="KGM06211.1"/>
    </source>
</evidence>
<name>A0A0A0BE50_9GAMM</name>
<evidence type="ECO:0008006" key="3">
    <source>
        <dbReference type="Google" id="ProtNLM"/>
    </source>
</evidence>
<sequence>MAFNFDEWATLAKQDCIAFEQKRVATLQQFLKAHAKTSDDLRRLNGLQFRVDMIRRKHKTPLAACIEMSKLLMDYVYQLSDPDLSLTAKRNKRRTPAKLLSFPNIKK</sequence>
<dbReference type="InterPro" id="IPR021482">
    <property type="entry name" value="DUF3135"/>
</dbReference>
<comment type="caution">
    <text evidence="1">The sequence shown here is derived from an EMBL/GenBank/DDBJ whole genome shotgun (WGS) entry which is preliminary data.</text>
</comment>